<evidence type="ECO:0000313" key="2">
    <source>
        <dbReference type="EMBL" id="MCI0127688.1"/>
    </source>
</evidence>
<reference evidence="2" key="1">
    <citation type="submission" date="2022-03" db="EMBL/GenBank/DDBJ databases">
        <title>The complete genome sequence of a Methyloterrigena soli.</title>
        <authorList>
            <person name="Zi Z."/>
        </authorList>
    </citation>
    <scope>NUCLEOTIDE SEQUENCE</scope>
    <source>
        <strain evidence="2">M48</strain>
    </source>
</reference>
<feature type="signal peptide" evidence="1">
    <location>
        <begin position="1"/>
        <end position="23"/>
    </location>
</feature>
<dbReference type="EMBL" id="JALAZD010000001">
    <property type="protein sequence ID" value="MCI0127688.1"/>
    <property type="molecule type" value="Genomic_DNA"/>
</dbReference>
<evidence type="ECO:0000256" key="1">
    <source>
        <dbReference type="SAM" id="SignalP"/>
    </source>
</evidence>
<name>A0AA41QNF6_9HYPH</name>
<dbReference type="RefSeq" id="WP_281736088.1">
    <property type="nucleotide sequence ID" value="NZ_JAKETQ010000001.1"/>
</dbReference>
<feature type="chain" id="PRO_5041421939" evidence="1">
    <location>
        <begin position="24"/>
        <end position="293"/>
    </location>
</feature>
<dbReference type="Proteomes" id="UP001156140">
    <property type="component" value="Unassembled WGS sequence"/>
</dbReference>
<proteinExistence type="predicted"/>
<protein>
    <submittedName>
        <fullName evidence="2">Uncharacterized protein</fullName>
    </submittedName>
</protein>
<gene>
    <name evidence="2" type="ORF">ML536_12715</name>
</gene>
<evidence type="ECO:0000313" key="3">
    <source>
        <dbReference type="Proteomes" id="UP001156140"/>
    </source>
</evidence>
<dbReference type="AlphaFoldDB" id="A0AA41QNF6"/>
<sequence length="293" mass="30642">MLPLATRLAVSLLLLAPGSGALAAMPTGHLLVTVELAGQARNDFPNGVEWAGLMADRSMSLDLKLSMPQETTTPGLELGGITPENAALPAGIATIASAMEACGENDACRMKAMMSIGKQLQADPDALGAMEGDKTRYETWTADRTGVCASGNISVADAGDGMAIAPPDPARSYHFERTGGIELSAGTQDPDYVEALCTAVLAVDKKLGLASLRLPAGGIAVPVRLTGQAFTNEKRVEFLEGTQRIEIIDQPIAADAQTWSGEAALMRIGSVSHNSGQVVVPVDARITWKFVRD</sequence>
<comment type="caution">
    <text evidence="2">The sequence shown here is derived from an EMBL/GenBank/DDBJ whole genome shotgun (WGS) entry which is preliminary data.</text>
</comment>
<accession>A0AA41QNF6</accession>
<organism evidence="2 3">
    <name type="scientific">Paradevosia shaoguanensis</name>
    <dbReference type="NCBI Taxonomy" id="1335043"/>
    <lineage>
        <taxon>Bacteria</taxon>
        <taxon>Pseudomonadati</taxon>
        <taxon>Pseudomonadota</taxon>
        <taxon>Alphaproteobacteria</taxon>
        <taxon>Hyphomicrobiales</taxon>
        <taxon>Devosiaceae</taxon>
        <taxon>Paradevosia</taxon>
    </lineage>
</organism>
<keyword evidence="3" id="KW-1185">Reference proteome</keyword>
<keyword evidence="1" id="KW-0732">Signal</keyword>